<accession>A0A1N7A1L4</accession>
<feature type="domain" description="DUF8142" evidence="3">
    <location>
        <begin position="7"/>
        <end position="71"/>
    </location>
</feature>
<feature type="region of interest" description="Disordered" evidence="1">
    <location>
        <begin position="78"/>
        <end position="100"/>
    </location>
</feature>
<evidence type="ECO:0000259" key="3">
    <source>
        <dbReference type="Pfam" id="PF26465"/>
    </source>
</evidence>
<organism evidence="4 5">
    <name type="scientific">Haladaptatus litoreus</name>
    <dbReference type="NCBI Taxonomy" id="553468"/>
    <lineage>
        <taxon>Archaea</taxon>
        <taxon>Methanobacteriati</taxon>
        <taxon>Methanobacteriota</taxon>
        <taxon>Stenosarchaea group</taxon>
        <taxon>Halobacteria</taxon>
        <taxon>Halobacteriales</taxon>
        <taxon>Haladaptataceae</taxon>
        <taxon>Haladaptatus</taxon>
    </lineage>
</organism>
<keyword evidence="2" id="KW-0812">Transmembrane</keyword>
<keyword evidence="5" id="KW-1185">Reference proteome</keyword>
<evidence type="ECO:0000256" key="2">
    <source>
        <dbReference type="SAM" id="Phobius"/>
    </source>
</evidence>
<reference evidence="5" key="1">
    <citation type="submission" date="2017-01" db="EMBL/GenBank/DDBJ databases">
        <authorList>
            <person name="Varghese N."/>
            <person name="Submissions S."/>
        </authorList>
    </citation>
    <scope>NUCLEOTIDE SEQUENCE [LARGE SCALE GENOMIC DNA]</scope>
    <source>
        <strain evidence="5">CGMCC 1.7737</strain>
    </source>
</reference>
<keyword evidence="2" id="KW-0472">Membrane</keyword>
<evidence type="ECO:0000256" key="1">
    <source>
        <dbReference type="SAM" id="MobiDB-lite"/>
    </source>
</evidence>
<feature type="transmembrane region" description="Helical" evidence="2">
    <location>
        <begin position="20"/>
        <end position="38"/>
    </location>
</feature>
<evidence type="ECO:0000313" key="5">
    <source>
        <dbReference type="Proteomes" id="UP000186914"/>
    </source>
</evidence>
<gene>
    <name evidence="4" type="ORF">SAMN05421858_2278</name>
</gene>
<dbReference type="AlphaFoldDB" id="A0A1N7A1L4"/>
<dbReference type="Pfam" id="PF26465">
    <property type="entry name" value="DUF8142"/>
    <property type="match status" value="1"/>
</dbReference>
<dbReference type="OrthoDB" id="178052at2157"/>
<sequence length="100" mass="11093">MGSSLLDRSDEVDRKRAAKAIAPFLILGLLNLALILWWGMEPLWGFAILPPILFISVIGWIGFKSGFITDHADYREDEADETSSDHNSDDADRAATDQSD</sequence>
<name>A0A1N7A1L4_9EURY</name>
<dbReference type="EMBL" id="FTNO01000001">
    <property type="protein sequence ID" value="SIR32974.1"/>
    <property type="molecule type" value="Genomic_DNA"/>
</dbReference>
<proteinExistence type="predicted"/>
<feature type="transmembrane region" description="Helical" evidence="2">
    <location>
        <begin position="44"/>
        <end position="63"/>
    </location>
</feature>
<evidence type="ECO:0000313" key="4">
    <source>
        <dbReference type="EMBL" id="SIR32974.1"/>
    </source>
</evidence>
<keyword evidence="2" id="KW-1133">Transmembrane helix</keyword>
<dbReference type="Proteomes" id="UP000186914">
    <property type="component" value="Unassembled WGS sequence"/>
</dbReference>
<protein>
    <recommendedName>
        <fullName evidence="3">DUF8142 domain-containing protein</fullName>
    </recommendedName>
</protein>
<dbReference type="InterPro" id="IPR058455">
    <property type="entry name" value="DUF8142"/>
</dbReference>
<feature type="compositionally biased region" description="Basic and acidic residues" evidence="1">
    <location>
        <begin position="83"/>
        <end position="100"/>
    </location>
</feature>